<sequence length="51" mass="5287">MGRAVALALGLLWAVSYPLLAIPESGSAQLVWVFTAWLVAIVFAAGTGRDG</sequence>
<accession>A0A2Z6DYV7</accession>
<feature type="transmembrane region" description="Helical" evidence="1">
    <location>
        <begin position="31"/>
        <end position="48"/>
    </location>
</feature>
<gene>
    <name evidence="2" type="ORF">HPTL_1462</name>
</gene>
<organism evidence="2 3">
    <name type="scientific">Hydrogenophilus thermoluteolus</name>
    <name type="common">Pseudomonas hydrogenothermophila</name>
    <dbReference type="NCBI Taxonomy" id="297"/>
    <lineage>
        <taxon>Bacteria</taxon>
        <taxon>Pseudomonadati</taxon>
        <taxon>Pseudomonadota</taxon>
        <taxon>Hydrogenophilia</taxon>
        <taxon>Hydrogenophilales</taxon>
        <taxon>Hydrogenophilaceae</taxon>
        <taxon>Hydrogenophilus</taxon>
    </lineage>
</organism>
<dbReference type="Proteomes" id="UP000262004">
    <property type="component" value="Chromosome"/>
</dbReference>
<evidence type="ECO:0000256" key="1">
    <source>
        <dbReference type="SAM" id="Phobius"/>
    </source>
</evidence>
<evidence type="ECO:0000313" key="3">
    <source>
        <dbReference type="Proteomes" id="UP000262004"/>
    </source>
</evidence>
<evidence type="ECO:0000313" key="2">
    <source>
        <dbReference type="EMBL" id="BBD77724.1"/>
    </source>
</evidence>
<dbReference type="AlphaFoldDB" id="A0A2Z6DYV7"/>
<protein>
    <submittedName>
        <fullName evidence="2">Uncharacterized protein</fullName>
    </submittedName>
</protein>
<name>A0A2Z6DYV7_HYDTE</name>
<dbReference type="RefSeq" id="WP_170141305.1">
    <property type="nucleotide sequence ID" value="NZ_AP018558.1"/>
</dbReference>
<reference evidence="2 3" key="1">
    <citation type="submission" date="2018-04" db="EMBL/GenBank/DDBJ databases">
        <title>Complete genome sequence of Hydrogenophilus thermoluteolus TH-1.</title>
        <authorList>
            <person name="Arai H."/>
        </authorList>
    </citation>
    <scope>NUCLEOTIDE SEQUENCE [LARGE SCALE GENOMIC DNA]</scope>
    <source>
        <strain evidence="2 3">TH-1</strain>
    </source>
</reference>
<keyword evidence="3" id="KW-1185">Reference proteome</keyword>
<dbReference type="EMBL" id="AP018558">
    <property type="protein sequence ID" value="BBD77724.1"/>
    <property type="molecule type" value="Genomic_DNA"/>
</dbReference>
<keyword evidence="1" id="KW-1133">Transmembrane helix</keyword>
<keyword evidence="1" id="KW-0472">Membrane</keyword>
<proteinExistence type="predicted"/>
<dbReference type="KEGG" id="htl:HPTL_1462"/>
<keyword evidence="1" id="KW-0812">Transmembrane</keyword>